<dbReference type="CDD" id="cd01400">
    <property type="entry name" value="6PGL"/>
    <property type="match status" value="1"/>
</dbReference>
<dbReference type="NCBIfam" id="TIGR01198">
    <property type="entry name" value="pgl"/>
    <property type="match status" value="1"/>
</dbReference>
<dbReference type="Pfam" id="PF01182">
    <property type="entry name" value="Glucosamine_iso"/>
    <property type="match status" value="1"/>
</dbReference>
<name>A0A0K0FMJ8_STRVS</name>
<reference evidence="5" key="2">
    <citation type="submission" date="2015-08" db="UniProtKB">
        <authorList>
            <consortium name="WormBaseParasite"/>
        </authorList>
    </citation>
    <scope>IDENTIFICATION</scope>
</reference>
<dbReference type="GO" id="GO:0006098">
    <property type="term" value="P:pentose-phosphate shunt"/>
    <property type="evidence" value="ECO:0007669"/>
    <property type="project" value="UniProtKB-UniPathway"/>
</dbReference>
<dbReference type="AlphaFoldDB" id="A0A0K0FMJ8"/>
<evidence type="ECO:0000256" key="1">
    <source>
        <dbReference type="ARBA" id="ARBA00010662"/>
    </source>
</evidence>
<protein>
    <recommendedName>
        <fullName evidence="2">6-phosphogluconolactonase</fullName>
        <shortName evidence="2">6PGL</shortName>
        <ecNumber evidence="2">3.1.1.31</ecNumber>
    </recommendedName>
</protein>
<dbReference type="UniPathway" id="UPA00115">
    <property type="reaction ID" value="UER00409"/>
</dbReference>
<keyword evidence="4" id="KW-1185">Reference proteome</keyword>
<dbReference type="InterPro" id="IPR037171">
    <property type="entry name" value="NagB/RpiA_transferase-like"/>
</dbReference>
<comment type="function">
    <text evidence="2">Hydrolysis of 6-phosphogluconolactone to 6-phosphogluconate.</text>
</comment>
<dbReference type="EC" id="3.1.1.31" evidence="2"/>
<evidence type="ECO:0000313" key="5">
    <source>
        <dbReference type="WBParaSite" id="SVE_1022500.1"/>
    </source>
</evidence>
<evidence type="ECO:0000259" key="3">
    <source>
        <dbReference type="Pfam" id="PF01182"/>
    </source>
</evidence>
<reference evidence="4" key="1">
    <citation type="submission" date="2014-07" db="EMBL/GenBank/DDBJ databases">
        <authorList>
            <person name="Martin A.A"/>
            <person name="De Silva N."/>
        </authorList>
    </citation>
    <scope>NUCLEOTIDE SEQUENCE</scope>
</reference>
<dbReference type="WBParaSite" id="SVE_1022500.1">
    <property type="protein sequence ID" value="SVE_1022500.1"/>
    <property type="gene ID" value="SVE_1022500"/>
</dbReference>
<comment type="pathway">
    <text evidence="2">Carbohydrate degradation; pentose phosphate pathway; D-ribulose 5-phosphate from D-glucose 6-phosphate (oxidative stage): step 2/3.</text>
</comment>
<sequence>MVSIILTPDETVPYIKYLLKKTIENGKSKKTVYIGLSGGSMPKTVSESLKQLLEESLSIENVKFFMVDERVVPLGDKDSNCGEYLNLLPKHLEGHFISITNFEDEIIAAEEFEKILKEEKNLEMSQTGFPVFDLLLLGLGPDGHTCSLFPNHQLVKEKVKWIAPISDSPKPPPKRVTITVPVINNAINVVFLATGESKRNAIKEILVNRNKDYPPSLIKLENGMDVTWIIDHDPFAR</sequence>
<comment type="catalytic activity">
    <reaction evidence="2">
        <text>6-phospho-D-glucono-1,5-lactone + H2O = 6-phospho-D-gluconate + H(+)</text>
        <dbReference type="Rhea" id="RHEA:12556"/>
        <dbReference type="ChEBI" id="CHEBI:15377"/>
        <dbReference type="ChEBI" id="CHEBI:15378"/>
        <dbReference type="ChEBI" id="CHEBI:57955"/>
        <dbReference type="ChEBI" id="CHEBI:58759"/>
        <dbReference type="EC" id="3.1.1.31"/>
    </reaction>
</comment>
<dbReference type="PANTHER" id="PTHR11054:SF0">
    <property type="entry name" value="6-PHOSPHOGLUCONOLACTONASE"/>
    <property type="match status" value="1"/>
</dbReference>
<dbReference type="GO" id="GO:0017057">
    <property type="term" value="F:6-phosphogluconolactonase activity"/>
    <property type="evidence" value="ECO:0007669"/>
    <property type="project" value="UniProtKB-UniRule"/>
</dbReference>
<dbReference type="PANTHER" id="PTHR11054">
    <property type="entry name" value="6-PHOSPHOGLUCONOLACTONASE"/>
    <property type="match status" value="1"/>
</dbReference>
<dbReference type="Gene3D" id="3.40.50.1360">
    <property type="match status" value="1"/>
</dbReference>
<dbReference type="Proteomes" id="UP000035680">
    <property type="component" value="Unassembled WGS sequence"/>
</dbReference>
<dbReference type="InterPro" id="IPR006148">
    <property type="entry name" value="Glc/Gal-6P_isomerase"/>
</dbReference>
<proteinExistence type="inferred from homology"/>
<dbReference type="InterPro" id="IPR039104">
    <property type="entry name" value="6PGL"/>
</dbReference>
<organism evidence="4 5">
    <name type="scientific">Strongyloides venezuelensis</name>
    <name type="common">Threadworm</name>
    <dbReference type="NCBI Taxonomy" id="75913"/>
    <lineage>
        <taxon>Eukaryota</taxon>
        <taxon>Metazoa</taxon>
        <taxon>Ecdysozoa</taxon>
        <taxon>Nematoda</taxon>
        <taxon>Chromadorea</taxon>
        <taxon>Rhabditida</taxon>
        <taxon>Tylenchina</taxon>
        <taxon>Panagrolaimomorpha</taxon>
        <taxon>Strongyloidoidea</taxon>
        <taxon>Strongyloididae</taxon>
        <taxon>Strongyloides</taxon>
    </lineage>
</organism>
<feature type="domain" description="Glucosamine/galactosamine-6-phosphate isomerase" evidence="3">
    <location>
        <begin position="17"/>
        <end position="226"/>
    </location>
</feature>
<dbReference type="SUPFAM" id="SSF100950">
    <property type="entry name" value="NagB/RpiA/CoA transferase-like"/>
    <property type="match status" value="1"/>
</dbReference>
<evidence type="ECO:0000256" key="2">
    <source>
        <dbReference type="RuleBase" id="RU365095"/>
    </source>
</evidence>
<keyword evidence="2" id="KW-0378">Hydrolase</keyword>
<dbReference type="STRING" id="75913.A0A0K0FMJ8"/>
<evidence type="ECO:0000313" key="4">
    <source>
        <dbReference type="Proteomes" id="UP000035680"/>
    </source>
</evidence>
<accession>A0A0K0FMJ8</accession>
<comment type="similarity">
    <text evidence="1 2">Belongs to the glucosamine/galactosamine-6-phosphate isomerase family. 6-phosphogluconolactonase subfamily.</text>
</comment>
<dbReference type="GO" id="GO:0005975">
    <property type="term" value="P:carbohydrate metabolic process"/>
    <property type="evidence" value="ECO:0007669"/>
    <property type="project" value="UniProtKB-UniRule"/>
</dbReference>
<dbReference type="InterPro" id="IPR005900">
    <property type="entry name" value="6-phosphogluconolactonase_DevB"/>
</dbReference>